<dbReference type="EMBL" id="VUJX02000004">
    <property type="protein sequence ID" value="KAL0937502.1"/>
    <property type="molecule type" value="Genomic_DNA"/>
</dbReference>
<protein>
    <submittedName>
        <fullName evidence="1">Uncharacterized protein</fullName>
    </submittedName>
</protein>
<reference evidence="1 2" key="1">
    <citation type="journal article" date="2020" name="Phytopathology">
        <title>Genome Sequence Resources of Colletotrichum truncatum, C. plurivorum, C. musicola, and C. sojae: Four Species Pathogenic to Soybean (Glycine max).</title>
        <authorList>
            <person name="Rogerio F."/>
            <person name="Boufleur T.R."/>
            <person name="Ciampi-Guillardi M."/>
            <person name="Sukno S.A."/>
            <person name="Thon M.R."/>
            <person name="Massola Junior N.S."/>
            <person name="Baroncelli R."/>
        </authorList>
    </citation>
    <scope>NUCLEOTIDE SEQUENCE [LARGE SCALE GENOMIC DNA]</scope>
    <source>
        <strain evidence="1 2">CMES1059</strain>
    </source>
</reference>
<evidence type="ECO:0000313" key="2">
    <source>
        <dbReference type="Proteomes" id="UP000805649"/>
    </source>
</evidence>
<accession>A0ACC3Z089</accession>
<keyword evidence="2" id="KW-1185">Reference proteome</keyword>
<organism evidence="1 2">
    <name type="scientific">Colletotrichum truncatum</name>
    <name type="common">Anthracnose fungus</name>
    <name type="synonym">Colletotrichum capsici</name>
    <dbReference type="NCBI Taxonomy" id="5467"/>
    <lineage>
        <taxon>Eukaryota</taxon>
        <taxon>Fungi</taxon>
        <taxon>Dikarya</taxon>
        <taxon>Ascomycota</taxon>
        <taxon>Pezizomycotina</taxon>
        <taxon>Sordariomycetes</taxon>
        <taxon>Hypocreomycetidae</taxon>
        <taxon>Glomerellales</taxon>
        <taxon>Glomerellaceae</taxon>
        <taxon>Colletotrichum</taxon>
        <taxon>Colletotrichum truncatum species complex</taxon>
    </lineage>
</organism>
<sequence>MTDEERRVINMPLHDIEIHITGNTSVQKFIASIIRRQRYCLAMLIQSRGRTPVASVSKCATTSTPRFCQCTRIPTF</sequence>
<name>A0ACC3Z089_COLTU</name>
<comment type="caution">
    <text evidence="1">The sequence shown here is derived from an EMBL/GenBank/DDBJ whole genome shotgun (WGS) entry which is preliminary data.</text>
</comment>
<gene>
    <name evidence="1" type="ORF">CTRU02_207233</name>
</gene>
<dbReference type="Proteomes" id="UP000805649">
    <property type="component" value="Unassembled WGS sequence"/>
</dbReference>
<proteinExistence type="predicted"/>
<evidence type="ECO:0000313" key="1">
    <source>
        <dbReference type="EMBL" id="KAL0937502.1"/>
    </source>
</evidence>